<feature type="non-terminal residue" evidence="2">
    <location>
        <position position="42"/>
    </location>
</feature>
<dbReference type="AlphaFoldDB" id="A0A8S2Z2V6"/>
<accession>A0A8S2Z2V6</accession>
<evidence type="ECO:0000256" key="1">
    <source>
        <dbReference type="SAM" id="MobiDB-lite"/>
    </source>
</evidence>
<evidence type="ECO:0000313" key="3">
    <source>
        <dbReference type="Proteomes" id="UP000681720"/>
    </source>
</evidence>
<name>A0A8S2Z2V6_9BILA</name>
<gene>
    <name evidence="2" type="ORF">GIL414_LOCUS39063</name>
</gene>
<feature type="region of interest" description="Disordered" evidence="1">
    <location>
        <begin position="1"/>
        <end position="27"/>
    </location>
</feature>
<feature type="compositionally biased region" description="Polar residues" evidence="1">
    <location>
        <begin position="1"/>
        <end position="15"/>
    </location>
</feature>
<dbReference type="Proteomes" id="UP000681720">
    <property type="component" value="Unassembled WGS sequence"/>
</dbReference>
<organism evidence="2 3">
    <name type="scientific">Rotaria magnacalcarata</name>
    <dbReference type="NCBI Taxonomy" id="392030"/>
    <lineage>
        <taxon>Eukaryota</taxon>
        <taxon>Metazoa</taxon>
        <taxon>Spiralia</taxon>
        <taxon>Gnathifera</taxon>
        <taxon>Rotifera</taxon>
        <taxon>Eurotatoria</taxon>
        <taxon>Bdelloidea</taxon>
        <taxon>Philodinida</taxon>
        <taxon>Philodinidae</taxon>
        <taxon>Rotaria</taxon>
    </lineage>
</organism>
<evidence type="ECO:0000313" key="2">
    <source>
        <dbReference type="EMBL" id="CAF4604295.1"/>
    </source>
</evidence>
<protein>
    <submittedName>
        <fullName evidence="2">Uncharacterized protein</fullName>
    </submittedName>
</protein>
<reference evidence="2" key="1">
    <citation type="submission" date="2021-02" db="EMBL/GenBank/DDBJ databases">
        <authorList>
            <person name="Nowell W R."/>
        </authorList>
    </citation>
    <scope>NUCLEOTIDE SEQUENCE</scope>
</reference>
<comment type="caution">
    <text evidence="2">The sequence shown here is derived from an EMBL/GenBank/DDBJ whole genome shotgun (WGS) entry which is preliminary data.</text>
</comment>
<dbReference type="EMBL" id="CAJOBJ010104842">
    <property type="protein sequence ID" value="CAF4604295.1"/>
    <property type="molecule type" value="Genomic_DNA"/>
</dbReference>
<proteinExistence type="predicted"/>
<sequence>MANFTTTQAYESSSESDTEMKLDQTHIQRKPIVRRSVRWIKG</sequence>